<evidence type="ECO:0000313" key="2">
    <source>
        <dbReference type="Proteomes" id="UP001247754"/>
    </source>
</evidence>
<evidence type="ECO:0000313" key="1">
    <source>
        <dbReference type="EMBL" id="MDR5653841.1"/>
    </source>
</evidence>
<comment type="caution">
    <text evidence="1">The sequence shown here is derived from an EMBL/GenBank/DDBJ whole genome shotgun (WGS) entry which is preliminary data.</text>
</comment>
<organism evidence="1 2">
    <name type="scientific">Ruixingdingia sedimenti</name>
    <dbReference type="NCBI Taxonomy" id="3073604"/>
    <lineage>
        <taxon>Bacteria</taxon>
        <taxon>Pseudomonadati</taxon>
        <taxon>Pseudomonadota</taxon>
        <taxon>Alphaproteobacteria</taxon>
        <taxon>Rhodobacterales</taxon>
        <taxon>Paracoccaceae</taxon>
        <taxon>Ruixingdingia</taxon>
    </lineage>
</organism>
<keyword evidence="2" id="KW-1185">Reference proteome</keyword>
<reference evidence="1 2" key="1">
    <citation type="submission" date="2023-09" db="EMBL/GenBank/DDBJ databases">
        <title>Xinfangfangia sedmenti sp. nov., isolated the sedment.</title>
        <authorList>
            <person name="Xu L."/>
        </authorList>
    </citation>
    <scope>NUCLEOTIDE SEQUENCE [LARGE SCALE GENOMIC DNA]</scope>
    <source>
        <strain evidence="1 2">LG-4</strain>
    </source>
</reference>
<proteinExistence type="predicted"/>
<dbReference type="EMBL" id="JAVKPH010000017">
    <property type="protein sequence ID" value="MDR5653841.1"/>
    <property type="molecule type" value="Genomic_DNA"/>
</dbReference>
<sequence length="253" mass="27684">MTRTLTYPGGWPAVVDQWQGRRAALKARAGEGLAGPGADLAALAAERVAAPGPLPLGSSAFAVKRHALATEFAGRSALALEHALAIACLRRRAWPDEAPALFRRIWVEEAERMLAELDTRWLISAAITFADHGATESERFLGQSVKILFSLVKLYEFERLYSGQDPDQPFRLGKRSRAGLPMGIEPFSIRDGGLDVNLLGPIWAQAAEEPVMGPLVCHLLERLNGDPGTLFRRLALMREKLQARDARRRAEGG</sequence>
<protein>
    <submittedName>
        <fullName evidence="1">Uncharacterized protein</fullName>
    </submittedName>
</protein>
<dbReference type="Proteomes" id="UP001247754">
    <property type="component" value="Unassembled WGS sequence"/>
</dbReference>
<dbReference type="RefSeq" id="WP_310458080.1">
    <property type="nucleotide sequence ID" value="NZ_JAVKPH010000017.1"/>
</dbReference>
<gene>
    <name evidence="1" type="ORF">RGD00_14590</name>
</gene>
<accession>A0ABU1FAE0</accession>
<name>A0ABU1FAE0_9RHOB</name>